<evidence type="ECO:0000313" key="4">
    <source>
        <dbReference type="EMBL" id="CAB4917563.1"/>
    </source>
</evidence>
<name>A0A6J7TVL2_9ZZZZ</name>
<dbReference type="EMBL" id="CAEZZC010000001">
    <property type="protein sequence ID" value="CAB4738769.1"/>
    <property type="molecule type" value="Genomic_DNA"/>
</dbReference>
<organism evidence="5">
    <name type="scientific">freshwater metagenome</name>
    <dbReference type="NCBI Taxonomy" id="449393"/>
    <lineage>
        <taxon>unclassified sequences</taxon>
        <taxon>metagenomes</taxon>
        <taxon>ecological metagenomes</taxon>
    </lineage>
</organism>
<evidence type="ECO:0000313" key="2">
    <source>
        <dbReference type="EMBL" id="CAB4738769.1"/>
    </source>
</evidence>
<dbReference type="EMBL" id="CAEZWT010000006">
    <property type="protein sequence ID" value="CAB4659024.1"/>
    <property type="molecule type" value="Genomic_DNA"/>
</dbReference>
<accession>A0A6J7TVL2</accession>
<dbReference type="AlphaFoldDB" id="A0A6J7TVL2"/>
<evidence type="ECO:0000313" key="5">
    <source>
        <dbReference type="EMBL" id="CAB5056726.1"/>
    </source>
</evidence>
<sequence length="514" mass="57140">MMKSISRRGLIIGTLALIPLAAIGKFVIAGGKKVKAFISSPLIDAMPINQKTGTLIDWKVRAKATYDLLFDFNAKGTNLPVIWVDTERRNYNFDVFALPAYLGDYRQNPEHQGSHESVAGVGAVLGASVFGIDMHDYQGRDFVKEILGYHQQNRVAKILFNQTADSGSETSFWYMIYPNIAFYAINSMYPKEELFEGVSRNIADEFVEMLTHLKTIEGALSFEFAGYNFLNKEGVYGSQKEPDAAAGVAWVLYMAYARFGDKKYLEGAKTALDYLEKRTVAENPFYEILLAFGVIIAARMNVVEGTDYDVAKFFDWIFDGFSDARPGWGIISDIWGLYEVHGLQGSVSDSGGYAFAFNTYNIVAALAPLPIYAPQYTQEIGKWLYNVALSARLFYPDQLPAENQSQPELIGLYNNALAYEGVRKEWAFVYPFATADSRRNTWASTDIGIYGSGLVGVLAGLIYSIESTGVVVFEISKTDFFPLKPDKVLLAYNPSDADQSYEGHTLKSGESVIL</sequence>
<dbReference type="EMBL" id="CAFBMV010000003">
    <property type="protein sequence ID" value="CAB4917563.1"/>
    <property type="molecule type" value="Genomic_DNA"/>
</dbReference>
<dbReference type="EMBL" id="CAFBLE010000001">
    <property type="protein sequence ID" value="CAB4856124.1"/>
    <property type="molecule type" value="Genomic_DNA"/>
</dbReference>
<protein>
    <submittedName>
        <fullName evidence="5">Unannotated protein</fullName>
    </submittedName>
</protein>
<proteinExistence type="predicted"/>
<dbReference type="EMBL" id="CAFBQL010000003">
    <property type="protein sequence ID" value="CAB5056726.1"/>
    <property type="molecule type" value="Genomic_DNA"/>
</dbReference>
<gene>
    <name evidence="1" type="ORF">UFOPK2289_00363</name>
    <name evidence="2" type="ORF">UFOPK2822_00016</name>
    <name evidence="3" type="ORF">UFOPK3346_00157</name>
    <name evidence="4" type="ORF">UFOPK3670_00447</name>
    <name evidence="5" type="ORF">UFOPK4308_00657</name>
</gene>
<evidence type="ECO:0000313" key="1">
    <source>
        <dbReference type="EMBL" id="CAB4659024.1"/>
    </source>
</evidence>
<reference evidence="5" key="1">
    <citation type="submission" date="2020-05" db="EMBL/GenBank/DDBJ databases">
        <authorList>
            <person name="Chiriac C."/>
            <person name="Salcher M."/>
            <person name="Ghai R."/>
            <person name="Kavagutti S V."/>
        </authorList>
    </citation>
    <scope>NUCLEOTIDE SEQUENCE</scope>
</reference>
<evidence type="ECO:0000313" key="3">
    <source>
        <dbReference type="EMBL" id="CAB4856124.1"/>
    </source>
</evidence>